<feature type="transmembrane region" description="Helical" evidence="1">
    <location>
        <begin position="70"/>
        <end position="90"/>
    </location>
</feature>
<reference evidence="2 3" key="1">
    <citation type="submission" date="2022-07" db="EMBL/GenBank/DDBJ databases">
        <authorList>
            <person name="Li W.-J."/>
            <person name="Deng Q.-Q."/>
        </authorList>
    </citation>
    <scope>NUCLEOTIDE SEQUENCE [LARGE SCALE GENOMIC DNA]</scope>
    <source>
        <strain evidence="2 3">SYSU M60028</strain>
    </source>
</reference>
<dbReference type="InterPro" id="IPR018692">
    <property type="entry name" value="DUF2189"/>
</dbReference>
<keyword evidence="1" id="KW-1133">Transmembrane helix</keyword>
<dbReference type="RefSeq" id="WP_254738426.1">
    <property type="nucleotide sequence ID" value="NZ_JANCLU010000002.1"/>
</dbReference>
<gene>
    <name evidence="2" type="ORF">NK718_02820</name>
</gene>
<dbReference type="Pfam" id="PF09955">
    <property type="entry name" value="DUF2189"/>
    <property type="match status" value="1"/>
</dbReference>
<sequence length="265" mass="28249">MTVIPAVRPPLPRTTPYARHLPATHALAWFAGGWKDLAANPGPSLAYGAAVTAASWVVIFAMVRTGWDSVLFPALAGFMVLGPLFAIGLYEKSRRLEHGQPATLAAMLRVRATSGGQILFVGLLLCLLFLLWMRAAVIIYALFFGMRPFPGLEHVAPMLFTTPMGWTMLAVGTLVGGLFAAFSFAVSAFSIPMLLAEKVDALTAMGRSVAMVGSNLPVMLAWGALVLAVFLGCIVTGLAGLIVGFPLLGHGTWRAYRQLSLTFKS</sequence>
<comment type="caution">
    <text evidence="2">The sequence shown here is derived from an EMBL/GenBank/DDBJ whole genome shotgun (WGS) entry which is preliminary data.</text>
</comment>
<dbReference type="EMBL" id="JANCLU010000002">
    <property type="protein sequence ID" value="MCP8937436.1"/>
    <property type="molecule type" value="Genomic_DNA"/>
</dbReference>
<feature type="transmembrane region" description="Helical" evidence="1">
    <location>
        <begin position="118"/>
        <end position="146"/>
    </location>
</feature>
<feature type="transmembrane region" description="Helical" evidence="1">
    <location>
        <begin position="45"/>
        <end position="64"/>
    </location>
</feature>
<keyword evidence="1" id="KW-0812">Transmembrane</keyword>
<keyword evidence="1" id="KW-0472">Membrane</keyword>
<accession>A0ABT1L8N4</accession>
<evidence type="ECO:0000313" key="3">
    <source>
        <dbReference type="Proteomes" id="UP001205890"/>
    </source>
</evidence>
<evidence type="ECO:0000313" key="2">
    <source>
        <dbReference type="EMBL" id="MCP8937436.1"/>
    </source>
</evidence>
<organism evidence="2 3">
    <name type="scientific">Alsobacter ponti</name>
    <dbReference type="NCBI Taxonomy" id="2962936"/>
    <lineage>
        <taxon>Bacteria</taxon>
        <taxon>Pseudomonadati</taxon>
        <taxon>Pseudomonadota</taxon>
        <taxon>Alphaproteobacteria</taxon>
        <taxon>Hyphomicrobiales</taxon>
        <taxon>Alsobacteraceae</taxon>
        <taxon>Alsobacter</taxon>
    </lineage>
</organism>
<proteinExistence type="predicted"/>
<protein>
    <submittedName>
        <fullName evidence="2">DUF2189 domain-containing protein</fullName>
    </submittedName>
</protein>
<evidence type="ECO:0000256" key="1">
    <source>
        <dbReference type="SAM" id="Phobius"/>
    </source>
</evidence>
<keyword evidence="3" id="KW-1185">Reference proteome</keyword>
<feature type="transmembrane region" description="Helical" evidence="1">
    <location>
        <begin position="166"/>
        <end position="195"/>
    </location>
</feature>
<name>A0ABT1L8N4_9HYPH</name>
<feature type="transmembrane region" description="Helical" evidence="1">
    <location>
        <begin position="216"/>
        <end position="243"/>
    </location>
</feature>
<dbReference type="Proteomes" id="UP001205890">
    <property type="component" value="Unassembled WGS sequence"/>
</dbReference>